<evidence type="ECO:0000313" key="1">
    <source>
        <dbReference type="EMBL" id="KGM47447.1"/>
    </source>
</evidence>
<accession>A0A0A0EE27</accession>
<keyword evidence="2" id="KW-1185">Reference proteome</keyword>
<comment type="caution">
    <text evidence="1">The sequence shown here is derived from an EMBL/GenBank/DDBJ whole genome shotgun (WGS) entry which is preliminary data.</text>
</comment>
<dbReference type="AlphaFoldDB" id="A0A0A0EE27"/>
<gene>
    <name evidence="1" type="ORF">ATO9_17595</name>
</gene>
<dbReference type="EMBL" id="AQQX01000010">
    <property type="protein sequence ID" value="KGM47447.1"/>
    <property type="molecule type" value="Genomic_DNA"/>
</dbReference>
<proteinExistence type="predicted"/>
<dbReference type="Proteomes" id="UP000030004">
    <property type="component" value="Unassembled WGS sequence"/>
</dbReference>
<sequence>MKPPWPKVFRSDHQGLAHLSQERLPRAIGNLKADRFLCLTLSDRGPLFDLSCSENISHLQFDQIASPQFAVDSEIEQSRVAVLLCDFKTDADRPEVFWQQRAFLSDNAALVPSRTACANGW</sequence>
<name>A0A0A0EE27_9RHOB</name>
<evidence type="ECO:0000313" key="2">
    <source>
        <dbReference type="Proteomes" id="UP000030004"/>
    </source>
</evidence>
<protein>
    <submittedName>
        <fullName evidence="1">Uncharacterized protein</fullName>
    </submittedName>
</protein>
<organism evidence="1 2">
    <name type="scientific">Pseudooceanicola atlanticus</name>
    <dbReference type="NCBI Taxonomy" id="1461694"/>
    <lineage>
        <taxon>Bacteria</taxon>
        <taxon>Pseudomonadati</taxon>
        <taxon>Pseudomonadota</taxon>
        <taxon>Alphaproteobacteria</taxon>
        <taxon>Rhodobacterales</taxon>
        <taxon>Paracoccaceae</taxon>
        <taxon>Pseudooceanicola</taxon>
    </lineage>
</organism>
<reference evidence="1 2" key="1">
    <citation type="journal article" date="2015" name="Antonie Van Leeuwenhoek">
        <title>Pseudooceanicola atlanticus gen. nov. sp. nov., isolated from surface seawater of the Atlantic Ocean and reclassification of Oceanicola batsensis, Oceanicola marinus, Oceanicola nitratireducens, Oceanicola nanhaiensis, Oceanicola antarcticus and Oceanicola flagellatus, as Pseudooceanicola batsensis comb. nov., Pseudooceanicola marinus comb. nov., Pseudooceanicola nitratireducens comb. nov., Pseudooceanicola nanhaiensis comb. nov., Pseudooceanicola antarcticus comb. nov., and Pseudooceanicola flagellatus comb. nov.</title>
        <authorList>
            <person name="Lai Q."/>
            <person name="Li G."/>
            <person name="Liu X."/>
            <person name="Du Y."/>
            <person name="Sun F."/>
            <person name="Shao Z."/>
        </authorList>
    </citation>
    <scope>NUCLEOTIDE SEQUENCE [LARGE SCALE GENOMIC DNA]</scope>
    <source>
        <strain evidence="1 2">22II-s11g</strain>
    </source>
</reference>